<comment type="caution">
    <text evidence="1">The sequence shown here is derived from an EMBL/GenBank/DDBJ whole genome shotgun (WGS) entry which is preliminary data.</text>
</comment>
<dbReference type="EMBL" id="JACMRX010000001">
    <property type="protein sequence ID" value="KAF7998203.1"/>
    <property type="molecule type" value="Genomic_DNA"/>
</dbReference>
<protein>
    <submittedName>
        <fullName evidence="1">Uncharacterized protein</fullName>
    </submittedName>
</protein>
<evidence type="ECO:0000313" key="1">
    <source>
        <dbReference type="EMBL" id="KAF7998203.1"/>
    </source>
</evidence>
<dbReference type="AlphaFoldDB" id="A0A834Y2N9"/>
<accession>A0A834Y2N9</accession>
<keyword evidence="2" id="KW-1185">Reference proteome</keyword>
<gene>
    <name evidence="1" type="ORF">HCN44_009601</name>
</gene>
<proteinExistence type="predicted"/>
<reference evidence="1 2" key="1">
    <citation type="submission" date="2020-08" db="EMBL/GenBank/DDBJ databases">
        <title>Aphidius gifuensis genome sequencing and assembly.</title>
        <authorList>
            <person name="Du Z."/>
        </authorList>
    </citation>
    <scope>NUCLEOTIDE SEQUENCE [LARGE SCALE GENOMIC DNA]</scope>
    <source>
        <strain evidence="1">YNYX2018</strain>
        <tissue evidence="1">Adults</tissue>
    </source>
</reference>
<dbReference type="Proteomes" id="UP000639338">
    <property type="component" value="Unassembled WGS sequence"/>
</dbReference>
<name>A0A834Y2N9_APHGI</name>
<organism evidence="1 2">
    <name type="scientific">Aphidius gifuensis</name>
    <name type="common">Parasitoid wasp</name>
    <dbReference type="NCBI Taxonomy" id="684658"/>
    <lineage>
        <taxon>Eukaryota</taxon>
        <taxon>Metazoa</taxon>
        <taxon>Ecdysozoa</taxon>
        <taxon>Arthropoda</taxon>
        <taxon>Hexapoda</taxon>
        <taxon>Insecta</taxon>
        <taxon>Pterygota</taxon>
        <taxon>Neoptera</taxon>
        <taxon>Endopterygota</taxon>
        <taxon>Hymenoptera</taxon>
        <taxon>Apocrita</taxon>
        <taxon>Ichneumonoidea</taxon>
        <taxon>Braconidae</taxon>
        <taxon>Aphidiinae</taxon>
        <taxon>Aphidius</taxon>
    </lineage>
</organism>
<dbReference type="PANTHER" id="PTHR38001:SF1">
    <property type="entry name" value="PROTEIN CEBPZOS"/>
    <property type="match status" value="1"/>
</dbReference>
<evidence type="ECO:0000313" key="2">
    <source>
        <dbReference type="Proteomes" id="UP000639338"/>
    </source>
</evidence>
<sequence length="103" mass="12339">MITNYQHSDKPEFGHTHAQIYFSTTNTNSQLDIDDILIWKLHLIKTFGVTYIVWRRMNRSQDFRFYMNENFPSILEGYYKIGETISSDTSIRDFDTDTWSKKI</sequence>
<dbReference type="PANTHER" id="PTHR38001">
    <property type="entry name" value="PROTEIN CEBPZOS"/>
    <property type="match status" value="1"/>
</dbReference>
<dbReference type="InterPro" id="IPR037764">
    <property type="entry name" value="CEBPZOS"/>
</dbReference>